<dbReference type="EMBL" id="AP006159">
    <property type="protein sequence ID" value="BAD31900.1"/>
    <property type="molecule type" value="Genomic_DNA"/>
</dbReference>
<reference evidence="2" key="2">
    <citation type="submission" date="2003-01" db="EMBL/GenBank/DDBJ databases">
        <title>Oryza sativa nipponbare(GA3) genomic DNA, chromosome 7, BAC clone:B1157F01.</title>
        <authorList>
            <person name="Sasaki T."/>
            <person name="Matsumoto T."/>
            <person name="Katayose Y."/>
        </authorList>
    </citation>
    <scope>NUCLEOTIDE SEQUENCE</scope>
</reference>
<name>Q6Z165_ORYSJ</name>
<evidence type="ECO:0000313" key="3">
    <source>
        <dbReference type="Proteomes" id="UP000000763"/>
    </source>
</evidence>
<evidence type="ECO:0000313" key="2">
    <source>
        <dbReference type="EMBL" id="BAD31900.1"/>
    </source>
</evidence>
<dbReference type="PANTHER" id="PTHR33026">
    <property type="entry name" value="OS06G0360600 PROTEIN"/>
    <property type="match status" value="1"/>
</dbReference>
<dbReference type="AlphaFoldDB" id="Q6Z165"/>
<accession>Q6Z165</accession>
<dbReference type="PANTHER" id="PTHR33026:SF7">
    <property type="entry name" value="OS03G0100275 PROTEIN"/>
    <property type="match status" value="1"/>
</dbReference>
<protein>
    <submittedName>
        <fullName evidence="1">Uncharacterized protein</fullName>
    </submittedName>
</protein>
<dbReference type="Proteomes" id="UP000000763">
    <property type="component" value="Chromosome 7"/>
</dbReference>
<organism evidence="1 3">
    <name type="scientific">Oryza sativa subsp. japonica</name>
    <name type="common">Rice</name>
    <dbReference type="NCBI Taxonomy" id="39947"/>
    <lineage>
        <taxon>Eukaryota</taxon>
        <taxon>Viridiplantae</taxon>
        <taxon>Streptophyta</taxon>
        <taxon>Embryophyta</taxon>
        <taxon>Tracheophyta</taxon>
        <taxon>Spermatophyta</taxon>
        <taxon>Magnoliopsida</taxon>
        <taxon>Liliopsida</taxon>
        <taxon>Poales</taxon>
        <taxon>Poaceae</taxon>
        <taxon>BOP clade</taxon>
        <taxon>Oryzoideae</taxon>
        <taxon>Oryzeae</taxon>
        <taxon>Oryzinae</taxon>
        <taxon>Oryza</taxon>
        <taxon>Oryza sativa</taxon>
    </lineage>
</organism>
<evidence type="ECO:0000313" key="1">
    <source>
        <dbReference type="EMBL" id="BAC84278.1"/>
    </source>
</evidence>
<reference evidence="1" key="1">
    <citation type="submission" date="2002-06" db="EMBL/GenBank/DDBJ databases">
        <title>Oryza sativa nipponbare(GA3) genomic DNA, chromosome 7, PAC clone:P0035G02.</title>
        <authorList>
            <person name="Sasaki T."/>
            <person name="Matsumoto T."/>
            <person name="Katayose Y."/>
        </authorList>
    </citation>
    <scope>NUCLEOTIDE SEQUENCE</scope>
</reference>
<reference evidence="3" key="4">
    <citation type="journal article" date="2008" name="Nucleic Acids Res.">
        <title>The rice annotation project database (RAP-DB): 2008 update.</title>
        <authorList>
            <consortium name="The rice annotation project (RAP)"/>
        </authorList>
    </citation>
    <scope>GENOME REANNOTATION</scope>
    <source>
        <strain evidence="3">cv. Nipponbare</strain>
    </source>
</reference>
<sequence length="102" mass="10748">MAGLAISTSDLATLAKLSTDGALLPEQDMAQEEGGTAPSLALGHMGLTGYEVVQDFIARHIQPLQARAHPAFDYEGASDAPRISSRALRADVVTQRVKDVTS</sequence>
<reference evidence="3" key="3">
    <citation type="journal article" date="2005" name="Nature">
        <title>The map-based sequence of the rice genome.</title>
        <authorList>
            <consortium name="International rice genome sequencing project (IRGSP)"/>
            <person name="Matsumoto T."/>
            <person name="Wu J."/>
            <person name="Kanamori H."/>
            <person name="Katayose Y."/>
            <person name="Fujisawa M."/>
            <person name="Namiki N."/>
            <person name="Mizuno H."/>
            <person name="Yamamoto K."/>
            <person name="Antonio B.A."/>
            <person name="Baba T."/>
            <person name="Sakata K."/>
            <person name="Nagamura Y."/>
            <person name="Aoki H."/>
            <person name="Arikawa K."/>
            <person name="Arita K."/>
            <person name="Bito T."/>
            <person name="Chiden Y."/>
            <person name="Fujitsuka N."/>
            <person name="Fukunaka R."/>
            <person name="Hamada M."/>
            <person name="Harada C."/>
            <person name="Hayashi A."/>
            <person name="Hijishita S."/>
            <person name="Honda M."/>
            <person name="Hosokawa S."/>
            <person name="Ichikawa Y."/>
            <person name="Idonuma A."/>
            <person name="Iijima M."/>
            <person name="Ikeda M."/>
            <person name="Ikeno M."/>
            <person name="Ito K."/>
            <person name="Ito S."/>
            <person name="Ito T."/>
            <person name="Ito Y."/>
            <person name="Ito Y."/>
            <person name="Iwabuchi A."/>
            <person name="Kamiya K."/>
            <person name="Karasawa W."/>
            <person name="Kurita K."/>
            <person name="Katagiri S."/>
            <person name="Kikuta A."/>
            <person name="Kobayashi H."/>
            <person name="Kobayashi N."/>
            <person name="Machita K."/>
            <person name="Maehara T."/>
            <person name="Masukawa M."/>
            <person name="Mizubayashi T."/>
            <person name="Mukai Y."/>
            <person name="Nagasaki H."/>
            <person name="Nagata Y."/>
            <person name="Naito S."/>
            <person name="Nakashima M."/>
            <person name="Nakama Y."/>
            <person name="Nakamichi Y."/>
            <person name="Nakamura M."/>
            <person name="Meguro A."/>
            <person name="Negishi M."/>
            <person name="Ohta I."/>
            <person name="Ohta T."/>
            <person name="Okamoto M."/>
            <person name="Ono N."/>
            <person name="Saji S."/>
            <person name="Sakaguchi M."/>
            <person name="Sakai K."/>
            <person name="Shibata M."/>
            <person name="Shimokawa T."/>
            <person name="Song J."/>
            <person name="Takazaki Y."/>
            <person name="Terasawa K."/>
            <person name="Tsugane M."/>
            <person name="Tsuji K."/>
            <person name="Ueda S."/>
            <person name="Waki K."/>
            <person name="Yamagata H."/>
            <person name="Yamamoto M."/>
            <person name="Yamamoto S."/>
            <person name="Yamane H."/>
            <person name="Yoshiki S."/>
            <person name="Yoshihara R."/>
            <person name="Yukawa K."/>
            <person name="Zhong H."/>
            <person name="Yano M."/>
            <person name="Yuan Q."/>
            <person name="Ouyang S."/>
            <person name="Liu J."/>
            <person name="Jones K.M."/>
            <person name="Gansberger K."/>
            <person name="Moffat K."/>
            <person name="Hill J."/>
            <person name="Bera J."/>
            <person name="Fadrosh D."/>
            <person name="Jin S."/>
            <person name="Johri S."/>
            <person name="Kim M."/>
            <person name="Overton L."/>
            <person name="Reardon M."/>
            <person name="Tsitrin T."/>
            <person name="Vuong H."/>
            <person name="Weaver B."/>
            <person name="Ciecko A."/>
            <person name="Tallon L."/>
            <person name="Jackson J."/>
            <person name="Pai G."/>
            <person name="Aken S.V."/>
            <person name="Utterback T."/>
            <person name="Reidmuller S."/>
            <person name="Feldblyum T."/>
            <person name="Hsiao J."/>
            <person name="Zismann V."/>
            <person name="Iobst S."/>
            <person name="de Vazeille A.R."/>
            <person name="Buell C.R."/>
            <person name="Ying K."/>
            <person name="Li Y."/>
            <person name="Lu T."/>
            <person name="Huang Y."/>
            <person name="Zhao Q."/>
            <person name="Feng Q."/>
            <person name="Zhang L."/>
            <person name="Zhu J."/>
            <person name="Weng Q."/>
            <person name="Mu J."/>
            <person name="Lu Y."/>
            <person name="Fan D."/>
            <person name="Liu Y."/>
            <person name="Guan J."/>
            <person name="Zhang Y."/>
            <person name="Yu S."/>
            <person name="Liu X."/>
            <person name="Zhang Y."/>
            <person name="Hong G."/>
            <person name="Han B."/>
            <person name="Choisne N."/>
            <person name="Demange N."/>
            <person name="Orjeda G."/>
            <person name="Samain S."/>
            <person name="Cattolico L."/>
            <person name="Pelletier E."/>
            <person name="Couloux A."/>
            <person name="Segurens B."/>
            <person name="Wincker P."/>
            <person name="D'Hont A."/>
            <person name="Scarpelli C."/>
            <person name="Weissenbach J."/>
            <person name="Salanoubat M."/>
            <person name="Quetier F."/>
            <person name="Yu Y."/>
            <person name="Kim H.R."/>
            <person name="Rambo T."/>
            <person name="Currie J."/>
            <person name="Collura K."/>
            <person name="Luo M."/>
            <person name="Yang T."/>
            <person name="Ammiraju J.S.S."/>
            <person name="Engler F."/>
            <person name="Soderlund C."/>
            <person name="Wing R.A."/>
            <person name="Palmer L.E."/>
            <person name="de la Bastide M."/>
            <person name="Spiegel L."/>
            <person name="Nascimento L."/>
            <person name="Zutavern T."/>
            <person name="O'Shaughnessy A."/>
            <person name="Dike S."/>
            <person name="Dedhia N."/>
            <person name="Preston R."/>
            <person name="Balija V."/>
            <person name="McCombie W.R."/>
            <person name="Chow T."/>
            <person name="Chen H."/>
            <person name="Chung M."/>
            <person name="Chen C."/>
            <person name="Shaw J."/>
            <person name="Wu H."/>
            <person name="Hsiao K."/>
            <person name="Chao Y."/>
            <person name="Chu M."/>
            <person name="Cheng C."/>
            <person name="Hour A."/>
            <person name="Lee P."/>
            <person name="Lin S."/>
            <person name="Lin Y."/>
            <person name="Liou J."/>
            <person name="Liu S."/>
            <person name="Hsing Y."/>
            <person name="Raghuvanshi S."/>
            <person name="Mohanty A."/>
            <person name="Bharti A.K."/>
            <person name="Gaur A."/>
            <person name="Gupta V."/>
            <person name="Kumar D."/>
            <person name="Ravi V."/>
            <person name="Vij S."/>
            <person name="Kapur A."/>
            <person name="Khurana P."/>
            <person name="Khurana P."/>
            <person name="Khurana J.P."/>
            <person name="Tyagi A.K."/>
            <person name="Gaikwad K."/>
            <person name="Singh A."/>
            <person name="Dalal V."/>
            <person name="Srivastava S."/>
            <person name="Dixit A."/>
            <person name="Pal A.K."/>
            <person name="Ghazi I.A."/>
            <person name="Yadav M."/>
            <person name="Pandit A."/>
            <person name="Bhargava A."/>
            <person name="Sureshbabu K."/>
            <person name="Batra K."/>
            <person name="Sharma T.R."/>
            <person name="Mohapatra T."/>
            <person name="Singh N.K."/>
            <person name="Messing J."/>
            <person name="Nelson A.B."/>
            <person name="Fuks G."/>
            <person name="Kavchok S."/>
            <person name="Keizer G."/>
            <person name="Linton E."/>
            <person name="Llaca V."/>
            <person name="Song R."/>
            <person name="Tanyolac B."/>
            <person name="Young S."/>
            <person name="Ho-Il K."/>
            <person name="Hahn J.H."/>
            <person name="Sangsakoo G."/>
            <person name="Vanavichit A."/>
            <person name="de Mattos Luiz.A.T."/>
            <person name="Zimmer P.D."/>
            <person name="Malone G."/>
            <person name="Dellagostin O."/>
            <person name="de Oliveira A.C."/>
            <person name="Bevan M."/>
            <person name="Bancroft I."/>
            <person name="Minx P."/>
            <person name="Cordum H."/>
            <person name="Wilson R."/>
            <person name="Cheng Z."/>
            <person name="Jin W."/>
            <person name="Jiang J."/>
            <person name="Leong S.A."/>
            <person name="Iwama H."/>
            <person name="Gojobori T."/>
            <person name="Itoh T."/>
            <person name="Niimura Y."/>
            <person name="Fujii Y."/>
            <person name="Habara T."/>
            <person name="Sakai H."/>
            <person name="Sato Y."/>
            <person name="Wilson G."/>
            <person name="Kumar K."/>
            <person name="McCouch S."/>
            <person name="Juretic N."/>
            <person name="Hoen D."/>
            <person name="Wright S."/>
            <person name="Bruskiewich R."/>
            <person name="Bureau T."/>
            <person name="Miyao A."/>
            <person name="Hirochika H."/>
            <person name="Nishikawa T."/>
            <person name="Kadowaki K."/>
            <person name="Sugiura M."/>
            <person name="Burr B."/>
            <person name="Sasaki T."/>
        </authorList>
    </citation>
    <scope>NUCLEOTIDE SEQUENCE [LARGE SCALE GENOMIC DNA]</scope>
    <source>
        <strain evidence="3">cv. Nipponbare</strain>
    </source>
</reference>
<proteinExistence type="predicted"/>
<dbReference type="EMBL" id="AP005447">
    <property type="protein sequence ID" value="BAC84278.1"/>
    <property type="molecule type" value="Genomic_DNA"/>
</dbReference>
<gene>
    <name evidence="2" type="ORF">B1157F01.4</name>
    <name evidence="1" type="ORF">P0035G02.43</name>
</gene>